<name>L0A8J9_CALLD</name>
<dbReference type="PANTHER" id="PTHR43306:SF1">
    <property type="entry name" value="7,8-DIHYDRO-6-HYDROXYMETHYLPTERIN DIMETHYLTRANSFERASE"/>
    <property type="match status" value="1"/>
</dbReference>
<dbReference type="AlphaFoldDB" id="L0A8J9"/>
<organism evidence="8 9">
    <name type="scientific">Caldisphaera lagunensis (strain DSM 15908 / JCM 11604 / ANMR 0165 / IC-154)</name>
    <dbReference type="NCBI Taxonomy" id="1056495"/>
    <lineage>
        <taxon>Archaea</taxon>
        <taxon>Thermoproteota</taxon>
        <taxon>Thermoprotei</taxon>
        <taxon>Acidilobales</taxon>
        <taxon>Caldisphaeraceae</taxon>
        <taxon>Caldisphaera</taxon>
    </lineage>
</organism>
<gene>
    <name evidence="8" type="ordered locus">Calag_0377</name>
</gene>
<protein>
    <submittedName>
        <fullName evidence="8">Putative Fe-S oxidoreductase</fullName>
    </submittedName>
</protein>
<dbReference type="PANTHER" id="PTHR43306">
    <property type="entry name" value="7,8-DIHYDRO-6-HYDROXYMETHYLPTERIN DIMETHYLTRANSFERASE"/>
    <property type="match status" value="1"/>
</dbReference>
<dbReference type="EMBL" id="CP003378">
    <property type="protein sequence ID" value="AFZ70151.1"/>
    <property type="molecule type" value="Genomic_DNA"/>
</dbReference>
<dbReference type="Pfam" id="PF04055">
    <property type="entry name" value="Radical_SAM"/>
    <property type="match status" value="1"/>
</dbReference>
<keyword evidence="5" id="KW-0408">Iron</keyword>
<dbReference type="PROSITE" id="PS51918">
    <property type="entry name" value="RADICAL_SAM"/>
    <property type="match status" value="1"/>
</dbReference>
<dbReference type="PROSITE" id="PS01305">
    <property type="entry name" value="MOAA_NIFB_PQQE"/>
    <property type="match status" value="1"/>
</dbReference>
<dbReference type="Proteomes" id="UP000010469">
    <property type="component" value="Chromosome"/>
</dbReference>
<evidence type="ECO:0000256" key="6">
    <source>
        <dbReference type="ARBA" id="ARBA00023014"/>
    </source>
</evidence>
<accession>L0A8J9</accession>
<dbReference type="SFLD" id="SFLDF00385">
    <property type="entry name" value="7_8-dihydro-6-hydroxymethylpte"/>
    <property type="match status" value="1"/>
</dbReference>
<dbReference type="SFLD" id="SFLDG01067">
    <property type="entry name" value="SPASM/twitch_domain_containing"/>
    <property type="match status" value="1"/>
</dbReference>
<dbReference type="KEGG" id="clg:Calag_0377"/>
<keyword evidence="4" id="KW-0479">Metal-binding</keyword>
<evidence type="ECO:0000256" key="2">
    <source>
        <dbReference type="ARBA" id="ARBA00022485"/>
    </source>
</evidence>
<dbReference type="GeneID" id="14211637"/>
<dbReference type="GO" id="GO:0051539">
    <property type="term" value="F:4 iron, 4 sulfur cluster binding"/>
    <property type="evidence" value="ECO:0007669"/>
    <property type="project" value="UniProtKB-KW"/>
</dbReference>
<keyword evidence="9" id="KW-1185">Reference proteome</keyword>
<reference evidence="9" key="1">
    <citation type="submission" date="2012-03" db="EMBL/GenBank/DDBJ databases">
        <title>Complete genome of Caldisphaera lagunensis DSM 15908.</title>
        <authorList>
            <person name="Lucas S."/>
            <person name="Copeland A."/>
            <person name="Lapidus A."/>
            <person name="Glavina del Rio T."/>
            <person name="Dalin E."/>
            <person name="Tice H."/>
            <person name="Bruce D."/>
            <person name="Goodwin L."/>
            <person name="Pitluck S."/>
            <person name="Peters L."/>
            <person name="Mikhailova N."/>
            <person name="Teshima H."/>
            <person name="Kyrpides N."/>
            <person name="Mavromatis K."/>
            <person name="Ivanova N."/>
            <person name="Brettin T."/>
            <person name="Detter J.C."/>
            <person name="Han C."/>
            <person name="Larimer F."/>
            <person name="Land M."/>
            <person name="Hauser L."/>
            <person name="Markowitz V."/>
            <person name="Cheng J.-F."/>
            <person name="Hugenholtz P."/>
            <person name="Woyke T."/>
            <person name="Wu D."/>
            <person name="Spring S."/>
            <person name="Schroeder M."/>
            <person name="Brambilla E."/>
            <person name="Klenk H.-P."/>
            <person name="Eisen J.A."/>
        </authorList>
    </citation>
    <scope>NUCLEOTIDE SEQUENCE [LARGE SCALE GENOMIC DNA]</scope>
    <source>
        <strain evidence="9">DSM 15908 / JCM 11604 / IC-154</strain>
    </source>
</reference>
<dbReference type="InterPro" id="IPR034474">
    <property type="entry name" value="Methyltransferase_Class_D"/>
</dbReference>
<dbReference type="InterPro" id="IPR013785">
    <property type="entry name" value="Aldolase_TIM"/>
</dbReference>
<dbReference type="InterPro" id="IPR056488">
    <property type="entry name" value="Zn_ribbon_HMPTM"/>
</dbReference>
<evidence type="ECO:0000256" key="4">
    <source>
        <dbReference type="ARBA" id="ARBA00022723"/>
    </source>
</evidence>
<dbReference type="OrthoDB" id="49555at2157"/>
<dbReference type="NCBIfam" id="NF045702">
    <property type="entry name" value="rSAM_GDGT_ether"/>
    <property type="match status" value="1"/>
</dbReference>
<dbReference type="GO" id="GO:0008168">
    <property type="term" value="F:methyltransferase activity"/>
    <property type="evidence" value="ECO:0007669"/>
    <property type="project" value="InterPro"/>
</dbReference>
<feature type="domain" description="Radical SAM core" evidence="7">
    <location>
        <begin position="144"/>
        <end position="365"/>
    </location>
</feature>
<dbReference type="GO" id="GO:0046872">
    <property type="term" value="F:metal ion binding"/>
    <property type="evidence" value="ECO:0007669"/>
    <property type="project" value="UniProtKB-KW"/>
</dbReference>
<dbReference type="CDD" id="cd01335">
    <property type="entry name" value="Radical_SAM"/>
    <property type="match status" value="1"/>
</dbReference>
<sequence>MAVVQVSKKQEVAQNQINRTLPAPGRFITEGDKAYVEIADKKIPIGGPMPKLNDQEKHLHYTTSLCPVCLRLLPARVFERDGKVYLRKVCPEHGEYEELYYGDSNLYTKMMKFEETGKGAGKIKAYVSLSAPCPYNCGFCSMHENHTALANLVVTNRCNLSCYYCFFYAEKAGYIYEPSLELLRFQIQQLKKQGVTMAIQITGGEPTLREDLPEIVKMLREEGVRHIQLNTAGIKFAEMYLNDPEAAINYSRTLREAGVNTVYLSFDGVSPKVNFKNHWEIPYIFEVFRKSGMTSVVLVPTLIKGHNDQEIGKILKFAGKHIDIVRAVNFQPVSLSGQLKKSERDKMRITIADAILEIEKQTDGQISRDTWYPIPVAAKFAKFVEAATDSNQFCMSNHPMCGSANYVFIERDANGIPTKFIPIGSFFDVDGFLEYLDDKRIDILDSKFKKLHLLKGVIDLRKFVEEKNMPKDLKFNKLLASIFLKRNYDALGQLHYHMLFIGMMHFMDLYNYDVERVRRCNISYLMPDGRVVPFCTFNVMESLYRDYVQAKYKKLDLKSSEMKSFNPGEKYNRSKYIIRINNDPLYINAYKGIIY</sequence>
<dbReference type="Gene3D" id="3.20.20.70">
    <property type="entry name" value="Aldolase class I"/>
    <property type="match status" value="1"/>
</dbReference>
<keyword evidence="6" id="KW-0411">Iron-sulfur</keyword>
<dbReference type="InterPro" id="IPR007197">
    <property type="entry name" value="rSAM"/>
</dbReference>
<dbReference type="InParanoid" id="L0A8J9"/>
<dbReference type="InterPro" id="IPR034471">
    <property type="entry name" value="GDGT/MA_synthase"/>
</dbReference>
<dbReference type="InterPro" id="IPR000385">
    <property type="entry name" value="MoaA_NifB_PqqE_Fe-S-bd_CS"/>
</dbReference>
<dbReference type="STRING" id="1056495.Calag_0377"/>
<keyword evidence="3" id="KW-0949">S-adenosyl-L-methionine</keyword>
<evidence type="ECO:0000256" key="1">
    <source>
        <dbReference type="ARBA" id="ARBA00001966"/>
    </source>
</evidence>
<dbReference type="Pfam" id="PF23545">
    <property type="entry name" value="Zn_ribbon_HMPTM"/>
    <property type="match status" value="1"/>
</dbReference>
<dbReference type="SFLD" id="SFLDS00029">
    <property type="entry name" value="Radical_SAM"/>
    <property type="match status" value="1"/>
</dbReference>
<keyword evidence="2" id="KW-0004">4Fe-4S</keyword>
<dbReference type="SFLD" id="SFLDG01100">
    <property type="entry name" value="methyltransferase_(Class_D)"/>
    <property type="match status" value="1"/>
</dbReference>
<dbReference type="eggNOG" id="arCOG00933">
    <property type="taxonomic scope" value="Archaea"/>
</dbReference>
<evidence type="ECO:0000256" key="3">
    <source>
        <dbReference type="ARBA" id="ARBA00022691"/>
    </source>
</evidence>
<evidence type="ECO:0000256" key="5">
    <source>
        <dbReference type="ARBA" id="ARBA00023004"/>
    </source>
</evidence>
<proteinExistence type="predicted"/>
<dbReference type="InterPro" id="IPR058240">
    <property type="entry name" value="rSAM_sf"/>
</dbReference>
<evidence type="ECO:0000313" key="8">
    <source>
        <dbReference type="EMBL" id="AFZ70151.1"/>
    </source>
</evidence>
<evidence type="ECO:0000259" key="7">
    <source>
        <dbReference type="PROSITE" id="PS51918"/>
    </source>
</evidence>
<dbReference type="SUPFAM" id="SSF102114">
    <property type="entry name" value="Radical SAM enzymes"/>
    <property type="match status" value="1"/>
</dbReference>
<dbReference type="RefSeq" id="WP_015232049.1">
    <property type="nucleotide sequence ID" value="NC_019791.1"/>
</dbReference>
<evidence type="ECO:0000313" key="9">
    <source>
        <dbReference type="Proteomes" id="UP000010469"/>
    </source>
</evidence>
<dbReference type="HOGENOM" id="CLU_023791_0_0_2"/>
<comment type="cofactor">
    <cofactor evidence="1">
        <name>[4Fe-4S] cluster</name>
        <dbReference type="ChEBI" id="CHEBI:49883"/>
    </cofactor>
</comment>